<evidence type="ECO:0000256" key="3">
    <source>
        <dbReference type="SAM" id="Phobius"/>
    </source>
</evidence>
<dbReference type="InterPro" id="IPR058792">
    <property type="entry name" value="Beta-barrel_RND_2"/>
</dbReference>
<comment type="caution">
    <text evidence="5">The sequence shown here is derived from an EMBL/GenBank/DDBJ whole genome shotgun (WGS) entry which is preliminary data.</text>
</comment>
<dbReference type="GO" id="GO:1990281">
    <property type="term" value="C:efflux pump complex"/>
    <property type="evidence" value="ECO:0007669"/>
    <property type="project" value="TreeGrafter"/>
</dbReference>
<proteinExistence type="inferred from homology"/>
<evidence type="ECO:0000259" key="4">
    <source>
        <dbReference type="Pfam" id="PF25954"/>
    </source>
</evidence>
<comment type="similarity">
    <text evidence="1">Belongs to the membrane fusion protein (MFP) (TC 8.A.1) family.</text>
</comment>
<protein>
    <submittedName>
        <fullName evidence="5">Efflux RND transporter periplasmic adaptor subunit</fullName>
    </submittedName>
</protein>
<dbReference type="PANTHER" id="PTHR30469">
    <property type="entry name" value="MULTIDRUG RESISTANCE PROTEIN MDTA"/>
    <property type="match status" value="1"/>
</dbReference>
<dbReference type="InterPro" id="IPR006143">
    <property type="entry name" value="RND_pump_MFP"/>
</dbReference>
<dbReference type="Gene3D" id="2.40.30.170">
    <property type="match status" value="1"/>
</dbReference>
<evidence type="ECO:0000313" key="6">
    <source>
        <dbReference type="Proteomes" id="UP001147830"/>
    </source>
</evidence>
<dbReference type="AlphaFoldDB" id="A0A9X3AK61"/>
<keyword evidence="3" id="KW-0812">Transmembrane</keyword>
<gene>
    <name evidence="5" type="ORF">NYR02_18280</name>
</gene>
<dbReference type="Gene3D" id="1.10.287.470">
    <property type="entry name" value="Helix hairpin bin"/>
    <property type="match status" value="1"/>
</dbReference>
<dbReference type="Gene3D" id="2.40.50.100">
    <property type="match status" value="1"/>
</dbReference>
<evidence type="ECO:0000313" key="5">
    <source>
        <dbReference type="EMBL" id="MCT7360976.1"/>
    </source>
</evidence>
<sequence>MMDVHSHRHSVAGNILLIALVLLLGGGLAWYVFTSAPKPQRIKPEVQARLVEAAALNSESSRPFWPAGGKVMAADSVTLTAQVSARVAQISSAAVPGARLSKGSVLATLEKTDFELQVRQMQAALTQAQADLDIEQGQAALAREEYALAAAKLSDEERALVMREPQLAKAKAALRTARANLDQAQLNLARTSVRMPFAGQIMARHVSTGSQVGSSTVLFDLVSTERFWIEVKVPRAFLAMLDTQAEATLSMSGWHGQTRRARILNVLPDVDSTDRQAKVVLELDQPLAEGQPVVLVNDFIDVQLPGKLLDKTVVIDVRHLNDDDTVWVVNNNALYQRKVVVLYRGREQAWLAVNEGGQGDGLQSGDQLLLNRIDSATDGMRVRIQTAGARP</sequence>
<keyword evidence="3" id="KW-0472">Membrane</keyword>
<feature type="domain" description="CusB-like beta-barrel" evidence="4">
    <location>
        <begin position="228"/>
        <end position="286"/>
    </location>
</feature>
<dbReference type="GO" id="GO:0015562">
    <property type="term" value="F:efflux transmembrane transporter activity"/>
    <property type="evidence" value="ECO:0007669"/>
    <property type="project" value="TreeGrafter"/>
</dbReference>
<name>A0A9X3AK61_9GAMM</name>
<dbReference type="NCBIfam" id="TIGR01730">
    <property type="entry name" value="RND_mfp"/>
    <property type="match status" value="1"/>
</dbReference>
<reference evidence="5" key="1">
    <citation type="journal article" date="2022" name="Front. Microbiol.">
        <title>Genome-based taxonomic rearrangement of Oceanobacter-related bacteria including the description of Thalassolituus hydrocarbonoclasticus sp. nov. and Thalassolituus pacificus sp. nov. and emended description of the genus Thalassolituus.</title>
        <authorList>
            <person name="Dong C."/>
            <person name="Wei L."/>
            <person name="Wang J."/>
            <person name="Lai Q."/>
            <person name="Huang Z."/>
            <person name="Shao Z."/>
        </authorList>
    </citation>
    <scope>NUCLEOTIDE SEQUENCE</scope>
    <source>
        <strain evidence="5">59MF3M-4</strain>
    </source>
</reference>
<feature type="transmembrane region" description="Helical" evidence="3">
    <location>
        <begin position="12"/>
        <end position="33"/>
    </location>
</feature>
<accession>A0A9X3AK61</accession>
<dbReference type="SUPFAM" id="SSF111369">
    <property type="entry name" value="HlyD-like secretion proteins"/>
    <property type="match status" value="1"/>
</dbReference>
<reference evidence="5" key="2">
    <citation type="submission" date="2022-08" db="EMBL/GenBank/DDBJ databases">
        <authorList>
            <person name="Dong C."/>
        </authorList>
    </citation>
    <scope>NUCLEOTIDE SEQUENCE</scope>
    <source>
        <strain evidence="5">59MF3M-4</strain>
    </source>
</reference>
<evidence type="ECO:0000256" key="2">
    <source>
        <dbReference type="SAM" id="Coils"/>
    </source>
</evidence>
<dbReference type="Pfam" id="PF25954">
    <property type="entry name" value="Beta-barrel_RND_2"/>
    <property type="match status" value="1"/>
</dbReference>
<dbReference type="EMBL" id="JAOANI010000029">
    <property type="protein sequence ID" value="MCT7360976.1"/>
    <property type="molecule type" value="Genomic_DNA"/>
</dbReference>
<organism evidence="5 6">
    <name type="scientific">Thalassolituus pacificus</name>
    <dbReference type="NCBI Taxonomy" id="2975440"/>
    <lineage>
        <taxon>Bacteria</taxon>
        <taxon>Pseudomonadati</taxon>
        <taxon>Pseudomonadota</taxon>
        <taxon>Gammaproteobacteria</taxon>
        <taxon>Oceanospirillales</taxon>
        <taxon>Oceanospirillaceae</taxon>
        <taxon>Thalassolituus</taxon>
    </lineage>
</organism>
<dbReference type="PANTHER" id="PTHR30469:SF15">
    <property type="entry name" value="HLYD FAMILY OF SECRETION PROTEINS"/>
    <property type="match status" value="1"/>
</dbReference>
<keyword evidence="2" id="KW-0175">Coiled coil</keyword>
<evidence type="ECO:0000256" key="1">
    <source>
        <dbReference type="ARBA" id="ARBA00009477"/>
    </source>
</evidence>
<feature type="coiled-coil region" evidence="2">
    <location>
        <begin position="111"/>
        <end position="194"/>
    </location>
</feature>
<dbReference type="Proteomes" id="UP001147830">
    <property type="component" value="Unassembled WGS sequence"/>
</dbReference>
<dbReference type="RefSeq" id="WP_260977808.1">
    <property type="nucleotide sequence ID" value="NZ_JAOANI010000029.1"/>
</dbReference>
<keyword evidence="3" id="KW-1133">Transmembrane helix</keyword>
<keyword evidence="6" id="KW-1185">Reference proteome</keyword>